<sequence>MIDTLPVDDIQPSFPVSLSSYNVHQLQFALEYVRPFPVSPSRPLTARDRQESKFDARLLPNPLEIDYDSRRMSSSATSDSSLHSRPDKRPASPDRSPVPKRSRPALDSPWSNPATPDVPPSGLPAQDPADRVQLPSLASAFTDRLDSRRASLPTLYPDSADSRPRLPYPIHRSTQSSSGLSSYQFPDASESGFDKPPRPRLETDTQVGLYPGPVSDLSLSSAALSSASASSFGFSPGPLSSDFSAPSSRSGISPSGLSDADWSAASIARPSSTPGPGAKYDDSVRHSQLGGPQSMYAGVTRISGQSDRSPVSRLNPPNGNGIKTENDWAFPTGTPEFNMSSSTSASGLPASAGQNPSINVTNSPSRSPQAAPTGSPSGLVDRPPQRKRGKLPKPVTDFLKDWLHRHSDHPYPSEEEKKQLCHATGLSMSQVSNWMINARRRILAPARHSTAGPTTTTPFATRSGTVGMGMPGMPGMGGLGAPSALDPTRRMSVDSLQLYYPMSLQSLGQDPHGHLSPPSTRHMVGMSRSLSSSHATAGSLSGLGHHGHGHSPYALSDTSYATGRLSYGGGGGPSSALHPSSHSGPGGFFGLSQSTSSSYLGGSGSMYGSNAGYAQSGSHHAPQGGSSAGRLTPGTDDSASYRFPEHSASPGPQSGSGYGTPQ</sequence>
<keyword evidence="2 5" id="KW-0238">DNA-binding</keyword>
<feature type="region of interest" description="Disordered" evidence="6">
    <location>
        <begin position="65"/>
        <end position="129"/>
    </location>
</feature>
<dbReference type="Gene3D" id="1.10.10.60">
    <property type="entry name" value="Homeodomain-like"/>
    <property type="match status" value="1"/>
</dbReference>
<feature type="compositionally biased region" description="Low complexity" evidence="6">
    <location>
        <begin position="173"/>
        <end position="182"/>
    </location>
</feature>
<feature type="region of interest" description="Disordered" evidence="6">
    <location>
        <begin position="152"/>
        <end position="209"/>
    </location>
</feature>
<evidence type="ECO:0000256" key="4">
    <source>
        <dbReference type="ARBA" id="ARBA00023242"/>
    </source>
</evidence>
<dbReference type="STRING" id="1328759.A0A5C2RYX7"/>
<gene>
    <name evidence="8" type="ORF">L227DRAFT_508951</name>
</gene>
<keyword evidence="9" id="KW-1185">Reference proteome</keyword>
<feature type="region of interest" description="Disordered" evidence="6">
    <location>
        <begin position="509"/>
        <end position="550"/>
    </location>
</feature>
<feature type="region of interest" description="Disordered" evidence="6">
    <location>
        <begin position="239"/>
        <end position="393"/>
    </location>
</feature>
<dbReference type="CDD" id="cd00086">
    <property type="entry name" value="homeodomain"/>
    <property type="match status" value="1"/>
</dbReference>
<reference evidence="8" key="1">
    <citation type="journal article" date="2018" name="Genome Biol. Evol.">
        <title>Genomics and development of Lentinus tigrinus, a white-rot wood-decaying mushroom with dimorphic fruiting bodies.</title>
        <authorList>
            <person name="Wu B."/>
            <person name="Xu Z."/>
            <person name="Knudson A."/>
            <person name="Carlson A."/>
            <person name="Chen N."/>
            <person name="Kovaka S."/>
            <person name="LaButti K."/>
            <person name="Lipzen A."/>
            <person name="Pennachio C."/>
            <person name="Riley R."/>
            <person name="Schakwitz W."/>
            <person name="Umezawa K."/>
            <person name="Ohm R.A."/>
            <person name="Grigoriev I.V."/>
            <person name="Nagy L.G."/>
            <person name="Gibbons J."/>
            <person name="Hibbett D."/>
        </authorList>
    </citation>
    <scope>NUCLEOTIDE SEQUENCE [LARGE SCALE GENOMIC DNA]</scope>
    <source>
        <strain evidence="8">ALCF2SS1-6</strain>
    </source>
</reference>
<feature type="compositionally biased region" description="Basic and acidic residues" evidence="6">
    <location>
        <begin position="82"/>
        <end position="92"/>
    </location>
</feature>
<name>A0A5C2RYX7_9APHY</name>
<dbReference type="SUPFAM" id="SSF46689">
    <property type="entry name" value="Homeodomain-like"/>
    <property type="match status" value="1"/>
</dbReference>
<accession>A0A5C2RYX7</accession>
<evidence type="ECO:0000313" key="9">
    <source>
        <dbReference type="Proteomes" id="UP000313359"/>
    </source>
</evidence>
<evidence type="ECO:0000256" key="2">
    <source>
        <dbReference type="ARBA" id="ARBA00023125"/>
    </source>
</evidence>
<dbReference type="PANTHER" id="PTHR11850">
    <property type="entry name" value="HOMEOBOX PROTEIN TRANSCRIPTION FACTORS"/>
    <property type="match status" value="1"/>
</dbReference>
<evidence type="ECO:0000259" key="7">
    <source>
        <dbReference type="PROSITE" id="PS50071"/>
    </source>
</evidence>
<dbReference type="OrthoDB" id="10056939at2759"/>
<feature type="region of interest" description="Disordered" evidence="6">
    <location>
        <begin position="602"/>
        <end position="662"/>
    </location>
</feature>
<feature type="DNA-binding region" description="Homeobox" evidence="5">
    <location>
        <begin position="384"/>
        <end position="446"/>
    </location>
</feature>
<dbReference type="Pfam" id="PF05920">
    <property type="entry name" value="Homeobox_KN"/>
    <property type="match status" value="1"/>
</dbReference>
<dbReference type="InterPro" id="IPR008422">
    <property type="entry name" value="KN_HD"/>
</dbReference>
<keyword evidence="4 5" id="KW-0539">Nucleus</keyword>
<comment type="similarity">
    <text evidence="1">Belongs to the TALE/M-ATYP homeobox family.</text>
</comment>
<evidence type="ECO:0000256" key="1">
    <source>
        <dbReference type="ARBA" id="ARBA00005800"/>
    </source>
</evidence>
<feature type="compositionally biased region" description="Basic and acidic residues" evidence="6">
    <location>
        <begin position="192"/>
        <end position="203"/>
    </location>
</feature>
<feature type="domain" description="Homeobox" evidence="7">
    <location>
        <begin position="382"/>
        <end position="445"/>
    </location>
</feature>
<dbReference type="GO" id="GO:0005634">
    <property type="term" value="C:nucleus"/>
    <property type="evidence" value="ECO:0007669"/>
    <property type="project" value="UniProtKB-SubCell"/>
</dbReference>
<feature type="compositionally biased region" description="Low complexity" evidence="6">
    <location>
        <begin position="340"/>
        <end position="352"/>
    </location>
</feature>
<dbReference type="InterPro" id="IPR050224">
    <property type="entry name" value="TALE_homeobox"/>
</dbReference>
<comment type="subcellular location">
    <subcellularLocation>
        <location evidence="5">Nucleus</location>
    </subcellularLocation>
</comment>
<dbReference type="PROSITE" id="PS50071">
    <property type="entry name" value="HOMEOBOX_2"/>
    <property type="match status" value="1"/>
</dbReference>
<dbReference type="SMART" id="SM00389">
    <property type="entry name" value="HOX"/>
    <property type="match status" value="1"/>
</dbReference>
<feature type="compositionally biased region" description="Low complexity" evidence="6">
    <location>
        <begin position="239"/>
        <end position="258"/>
    </location>
</feature>
<dbReference type="InterPro" id="IPR001356">
    <property type="entry name" value="HD"/>
</dbReference>
<dbReference type="Proteomes" id="UP000313359">
    <property type="component" value="Unassembled WGS sequence"/>
</dbReference>
<organism evidence="8 9">
    <name type="scientific">Lentinus tigrinus ALCF2SS1-6</name>
    <dbReference type="NCBI Taxonomy" id="1328759"/>
    <lineage>
        <taxon>Eukaryota</taxon>
        <taxon>Fungi</taxon>
        <taxon>Dikarya</taxon>
        <taxon>Basidiomycota</taxon>
        <taxon>Agaricomycotina</taxon>
        <taxon>Agaricomycetes</taxon>
        <taxon>Polyporales</taxon>
        <taxon>Polyporaceae</taxon>
        <taxon>Lentinus</taxon>
    </lineage>
</organism>
<dbReference type="GO" id="GO:0006355">
    <property type="term" value="P:regulation of DNA-templated transcription"/>
    <property type="evidence" value="ECO:0007669"/>
    <property type="project" value="InterPro"/>
</dbReference>
<evidence type="ECO:0000256" key="3">
    <source>
        <dbReference type="ARBA" id="ARBA00023155"/>
    </source>
</evidence>
<keyword evidence="3 5" id="KW-0371">Homeobox</keyword>
<feature type="compositionally biased region" description="Polar residues" evidence="6">
    <location>
        <begin position="353"/>
        <end position="376"/>
    </location>
</feature>
<evidence type="ECO:0000256" key="5">
    <source>
        <dbReference type="PROSITE-ProRule" id="PRU00108"/>
    </source>
</evidence>
<proteinExistence type="inferred from homology"/>
<dbReference type="EMBL" id="ML122290">
    <property type="protein sequence ID" value="RPD56188.1"/>
    <property type="molecule type" value="Genomic_DNA"/>
</dbReference>
<dbReference type="AlphaFoldDB" id="A0A5C2RYX7"/>
<feature type="compositionally biased region" description="Low complexity" evidence="6">
    <location>
        <begin position="72"/>
        <end position="81"/>
    </location>
</feature>
<evidence type="ECO:0000313" key="8">
    <source>
        <dbReference type="EMBL" id="RPD56188.1"/>
    </source>
</evidence>
<protein>
    <recommendedName>
        <fullName evidence="7">Homeobox domain-containing protein</fullName>
    </recommendedName>
</protein>
<evidence type="ECO:0000256" key="6">
    <source>
        <dbReference type="SAM" id="MobiDB-lite"/>
    </source>
</evidence>
<dbReference type="InterPro" id="IPR009057">
    <property type="entry name" value="Homeodomain-like_sf"/>
</dbReference>
<dbReference type="GO" id="GO:0003677">
    <property type="term" value="F:DNA binding"/>
    <property type="evidence" value="ECO:0007669"/>
    <property type="project" value="UniProtKB-UniRule"/>
</dbReference>